<dbReference type="RefSeq" id="WP_265767279.1">
    <property type="nucleotide sequence ID" value="NZ_JAGGJA010000013.1"/>
</dbReference>
<evidence type="ECO:0000256" key="1">
    <source>
        <dbReference type="SAM" id="MobiDB-lite"/>
    </source>
</evidence>
<evidence type="ECO:0000313" key="4">
    <source>
        <dbReference type="Proteomes" id="UP001207918"/>
    </source>
</evidence>
<comment type="caution">
    <text evidence="3">The sequence shown here is derived from an EMBL/GenBank/DDBJ whole genome shotgun (WGS) entry which is preliminary data.</text>
</comment>
<reference evidence="3 4" key="1">
    <citation type="submission" date="2021-03" db="EMBL/GenBank/DDBJ databases">
        <title>Aliifodinibius sp. nov., a new bacterium isolated from saline soil.</title>
        <authorList>
            <person name="Galisteo C."/>
            <person name="De La Haba R."/>
            <person name="Sanchez-Porro C."/>
            <person name="Ventosa A."/>
        </authorList>
    </citation>
    <scope>NUCLEOTIDE SEQUENCE [LARGE SCALE GENOMIC DNA]</scope>
    <source>
        <strain evidence="3 4">1BSP15-2V2</strain>
    </source>
</reference>
<evidence type="ECO:0000256" key="2">
    <source>
        <dbReference type="SAM" id="SignalP"/>
    </source>
</evidence>
<name>A0ABT3PRN8_9BACT</name>
<accession>A0ABT3PRN8</accession>
<dbReference type="EMBL" id="JAGGJA010000013">
    <property type="protein sequence ID" value="MCW9708495.1"/>
    <property type="molecule type" value="Genomic_DNA"/>
</dbReference>
<feature type="chain" id="PRO_5046192438" description="DUF3221 domain-containing protein" evidence="2">
    <location>
        <begin position="26"/>
        <end position="164"/>
    </location>
</feature>
<feature type="region of interest" description="Disordered" evidence="1">
    <location>
        <begin position="136"/>
        <end position="164"/>
    </location>
</feature>
<protein>
    <recommendedName>
        <fullName evidence="5">DUF3221 domain-containing protein</fullName>
    </recommendedName>
</protein>
<keyword evidence="2" id="KW-0732">Signal</keyword>
<sequence length="164" mass="17614">MKTLNALNILVLLLFLLGCDPIGSAEEEAPEIDLAAESITFDVADTSNFEGTATITGTVKSIGDDFISDPGQQVVNLYEKPLGGSQKLVAQKEFNRLDGGDSLKVSYSRNWDASSPAEGEFPPDYILIISYGPDISTDGKQTNDDSDSANNRLERSGSGINEMF</sequence>
<dbReference type="Proteomes" id="UP001207918">
    <property type="component" value="Unassembled WGS sequence"/>
</dbReference>
<evidence type="ECO:0008006" key="5">
    <source>
        <dbReference type="Google" id="ProtNLM"/>
    </source>
</evidence>
<feature type="signal peptide" evidence="2">
    <location>
        <begin position="1"/>
        <end position="25"/>
    </location>
</feature>
<evidence type="ECO:0000313" key="3">
    <source>
        <dbReference type="EMBL" id="MCW9708495.1"/>
    </source>
</evidence>
<keyword evidence="4" id="KW-1185">Reference proteome</keyword>
<gene>
    <name evidence="3" type="ORF">J6I44_16655</name>
</gene>
<organism evidence="3 4">
    <name type="scientific">Fodinibius salsisoli</name>
    <dbReference type="NCBI Taxonomy" id="2820877"/>
    <lineage>
        <taxon>Bacteria</taxon>
        <taxon>Pseudomonadati</taxon>
        <taxon>Balneolota</taxon>
        <taxon>Balneolia</taxon>
        <taxon>Balneolales</taxon>
        <taxon>Balneolaceae</taxon>
        <taxon>Fodinibius</taxon>
    </lineage>
</organism>
<dbReference type="PROSITE" id="PS51257">
    <property type="entry name" value="PROKAR_LIPOPROTEIN"/>
    <property type="match status" value="1"/>
</dbReference>
<proteinExistence type="predicted"/>